<dbReference type="EMBL" id="SFCC01000001">
    <property type="protein sequence ID" value="RZQ65970.1"/>
    <property type="molecule type" value="Genomic_DNA"/>
</dbReference>
<protein>
    <submittedName>
        <fullName evidence="4">CdaR family transcriptional regulator</fullName>
    </submittedName>
</protein>
<accession>A0A4Q7JDJ4</accession>
<feature type="domain" description="CdaR GGDEF-like" evidence="3">
    <location>
        <begin position="172"/>
        <end position="289"/>
    </location>
</feature>
<organism evidence="4 5">
    <name type="scientific">Amycolatopsis suaedae</name>
    <dbReference type="NCBI Taxonomy" id="2510978"/>
    <lineage>
        <taxon>Bacteria</taxon>
        <taxon>Bacillati</taxon>
        <taxon>Actinomycetota</taxon>
        <taxon>Actinomycetes</taxon>
        <taxon>Pseudonocardiales</taxon>
        <taxon>Pseudonocardiaceae</taxon>
        <taxon>Amycolatopsis</taxon>
    </lineage>
</organism>
<feature type="domain" description="PucR C-terminal helix-turn-helix" evidence="2">
    <location>
        <begin position="340"/>
        <end position="398"/>
    </location>
</feature>
<dbReference type="Pfam" id="PF13556">
    <property type="entry name" value="HTH_30"/>
    <property type="match status" value="1"/>
</dbReference>
<dbReference type="InterPro" id="IPR041522">
    <property type="entry name" value="CdaR_GGDEF"/>
</dbReference>
<dbReference type="AlphaFoldDB" id="A0A4Q7JDJ4"/>
<dbReference type="InterPro" id="IPR025736">
    <property type="entry name" value="PucR_C-HTH_dom"/>
</dbReference>
<dbReference type="RefSeq" id="WP_130473539.1">
    <property type="nucleotide sequence ID" value="NZ_SFCC01000001.1"/>
</dbReference>
<dbReference type="Proteomes" id="UP000292003">
    <property type="component" value="Unassembled WGS sequence"/>
</dbReference>
<keyword evidence="5" id="KW-1185">Reference proteome</keyword>
<dbReference type="InterPro" id="IPR042070">
    <property type="entry name" value="PucR_C-HTH_sf"/>
</dbReference>
<sequence length="403" mass="43539">MASDLQRLVDHLGNRLGRSVAIDDPHIRLLAYNAHTTDVDEVRVGSIMRRSVPAELTGHLHDLGVHKAEDIFTVPARPDIGLTVERTGMPVRYEQILLGYLWLVGSDGPVTAEHADALREAAGHAALIMHREHLADELARGRERELLRDLLADDPALHADAAEELLDQELAVAGAVTALVATVSQPAGEPLGEQDRLALGAAVDHGRRRLPPRTALTLLRPGHALLVAISPPHGGTGTTADELAAAVHERLVTESGRDNGECWIGIGSTQRNLRDLRRGYHEAWRAADVARITGALGPVAHYSGLGVYALLSQLSPQQLADALHPGVRSLLDNGNGHDELVATLAAYLDNAGDAKRTVTALHVHRATLYYRLRRIEELSGLDLSRGDDRLAAHLSLKLARLLE</sequence>
<comment type="caution">
    <text evidence="4">The sequence shown here is derived from an EMBL/GenBank/DDBJ whole genome shotgun (WGS) entry which is preliminary data.</text>
</comment>
<gene>
    <name evidence="4" type="ORF">EWH70_02565</name>
</gene>
<dbReference type="OrthoDB" id="4534407at2"/>
<evidence type="ECO:0000259" key="3">
    <source>
        <dbReference type="Pfam" id="PF17853"/>
    </source>
</evidence>
<dbReference type="PANTHER" id="PTHR33744:SF1">
    <property type="entry name" value="DNA-BINDING TRANSCRIPTIONAL ACTIVATOR ADER"/>
    <property type="match status" value="1"/>
</dbReference>
<reference evidence="4 5" key="1">
    <citation type="submission" date="2019-02" db="EMBL/GenBank/DDBJ databases">
        <title>Draft genome sequence of Amycolatopsis sp. 8-3EHSu isolated from roots of Suaeda maritima.</title>
        <authorList>
            <person name="Duangmal K."/>
            <person name="Chantavorakit T."/>
        </authorList>
    </citation>
    <scope>NUCLEOTIDE SEQUENCE [LARGE SCALE GENOMIC DNA]</scope>
    <source>
        <strain evidence="4 5">8-3EHSu</strain>
    </source>
</reference>
<name>A0A4Q7JDJ4_9PSEU</name>
<evidence type="ECO:0000256" key="1">
    <source>
        <dbReference type="ARBA" id="ARBA00006754"/>
    </source>
</evidence>
<dbReference type="Pfam" id="PF17853">
    <property type="entry name" value="GGDEF_2"/>
    <property type="match status" value="1"/>
</dbReference>
<evidence type="ECO:0000313" key="4">
    <source>
        <dbReference type="EMBL" id="RZQ65970.1"/>
    </source>
</evidence>
<evidence type="ECO:0000259" key="2">
    <source>
        <dbReference type="Pfam" id="PF13556"/>
    </source>
</evidence>
<dbReference type="PANTHER" id="PTHR33744">
    <property type="entry name" value="CARBOHYDRATE DIACID REGULATOR"/>
    <property type="match status" value="1"/>
</dbReference>
<comment type="similarity">
    <text evidence="1">Belongs to the CdaR family.</text>
</comment>
<dbReference type="Gene3D" id="1.10.10.2840">
    <property type="entry name" value="PucR C-terminal helix-turn-helix domain"/>
    <property type="match status" value="1"/>
</dbReference>
<proteinExistence type="inferred from homology"/>
<dbReference type="InterPro" id="IPR051448">
    <property type="entry name" value="CdaR-like_regulators"/>
</dbReference>
<evidence type="ECO:0000313" key="5">
    <source>
        <dbReference type="Proteomes" id="UP000292003"/>
    </source>
</evidence>